<comment type="caution">
    <text evidence="3">The sequence shown here is derived from an EMBL/GenBank/DDBJ whole genome shotgun (WGS) entry which is preliminary data.</text>
</comment>
<dbReference type="Proteomes" id="UP001337655">
    <property type="component" value="Unassembled WGS sequence"/>
</dbReference>
<feature type="signal peptide" evidence="1">
    <location>
        <begin position="1"/>
        <end position="21"/>
    </location>
</feature>
<evidence type="ECO:0000256" key="1">
    <source>
        <dbReference type="SAM" id="SignalP"/>
    </source>
</evidence>
<dbReference type="Pfam" id="PF26113">
    <property type="entry name" value="GH16_XgeA"/>
    <property type="match status" value="1"/>
</dbReference>
<protein>
    <recommendedName>
        <fullName evidence="2">GH16 domain-containing protein</fullName>
    </recommendedName>
</protein>
<dbReference type="PANTHER" id="PTHR10963">
    <property type="entry name" value="GLYCOSYL HYDROLASE-RELATED"/>
    <property type="match status" value="1"/>
</dbReference>
<keyword evidence="4" id="KW-1185">Reference proteome</keyword>
<dbReference type="GeneID" id="89924554"/>
<proteinExistence type="predicted"/>
<reference evidence="3 4" key="1">
    <citation type="submission" date="2023-08" db="EMBL/GenBank/DDBJ databases">
        <title>Black Yeasts Isolated from many extreme environments.</title>
        <authorList>
            <person name="Coleine C."/>
            <person name="Stajich J.E."/>
            <person name="Selbmann L."/>
        </authorList>
    </citation>
    <scope>NUCLEOTIDE SEQUENCE [LARGE SCALE GENOMIC DNA]</scope>
    <source>
        <strain evidence="3 4">CCFEE 5935</strain>
    </source>
</reference>
<dbReference type="EMBL" id="JAVRRT010000004">
    <property type="protein sequence ID" value="KAK5173085.1"/>
    <property type="molecule type" value="Genomic_DNA"/>
</dbReference>
<evidence type="ECO:0000259" key="2">
    <source>
        <dbReference type="PROSITE" id="PS51762"/>
    </source>
</evidence>
<evidence type="ECO:0000313" key="4">
    <source>
        <dbReference type="Proteomes" id="UP001337655"/>
    </source>
</evidence>
<dbReference type="InterPro" id="IPR013320">
    <property type="entry name" value="ConA-like_dom_sf"/>
</dbReference>
<feature type="chain" id="PRO_5043810235" description="GH16 domain-containing protein" evidence="1">
    <location>
        <begin position="22"/>
        <end position="347"/>
    </location>
</feature>
<gene>
    <name evidence="3" type="ORF">LTR77_003207</name>
</gene>
<dbReference type="PROSITE" id="PS51762">
    <property type="entry name" value="GH16_2"/>
    <property type="match status" value="1"/>
</dbReference>
<dbReference type="InterPro" id="IPR000757">
    <property type="entry name" value="Beta-glucanase-like"/>
</dbReference>
<keyword evidence="1" id="KW-0732">Signal</keyword>
<dbReference type="Gene3D" id="2.60.120.200">
    <property type="match status" value="1"/>
</dbReference>
<dbReference type="GO" id="GO:0004553">
    <property type="term" value="F:hydrolase activity, hydrolyzing O-glycosyl compounds"/>
    <property type="evidence" value="ECO:0007669"/>
    <property type="project" value="InterPro"/>
</dbReference>
<evidence type="ECO:0000313" key="3">
    <source>
        <dbReference type="EMBL" id="KAK5173085.1"/>
    </source>
</evidence>
<dbReference type="AlphaFoldDB" id="A0AAV9PLC6"/>
<feature type="domain" description="GH16" evidence="2">
    <location>
        <begin position="23"/>
        <end position="340"/>
    </location>
</feature>
<accession>A0AAV9PLC6</accession>
<dbReference type="InterPro" id="IPR050546">
    <property type="entry name" value="Glycosyl_Hydrlase_16"/>
</dbReference>
<dbReference type="GO" id="GO:0009251">
    <property type="term" value="P:glucan catabolic process"/>
    <property type="evidence" value="ECO:0007669"/>
    <property type="project" value="TreeGrafter"/>
</dbReference>
<sequence length="347" mass="37816">MFAITYLVLALVALIFSSVTAAPTTHSTPYKQVAQYTHPNFFDGFTLYSDADPTYGFVDYVDEQTAKDEHLTGWIYREGPNTTTAFIGADSTGIFPSGRNSVRLTSKKEFKVGMLAVIDLIHIPVGSGPGGSGLWPAIWFLSPEATWPYGGEIDILEYVNPTKESSFNAMTLHTGPGCNVDNTPNKYLGELTNGNTDCSYSDTGNTGSMGCSIPAPLKYSINGHPFATAGPDFNAQGGGTYVAEWTAEGISVWLFDRYNLPHDIHDQRPNPKRWSQKPLAKFAGKGCDYTKSFLPMNLIVNVDVCGSWAGEVYPGGAEACNEFAANNPEAYREAYFEFGGILMYQSE</sequence>
<organism evidence="3 4">
    <name type="scientific">Saxophila tyrrhenica</name>
    <dbReference type="NCBI Taxonomy" id="1690608"/>
    <lineage>
        <taxon>Eukaryota</taxon>
        <taxon>Fungi</taxon>
        <taxon>Dikarya</taxon>
        <taxon>Ascomycota</taxon>
        <taxon>Pezizomycotina</taxon>
        <taxon>Dothideomycetes</taxon>
        <taxon>Dothideomycetidae</taxon>
        <taxon>Mycosphaerellales</taxon>
        <taxon>Extremaceae</taxon>
        <taxon>Saxophila</taxon>
    </lineage>
</organism>
<name>A0AAV9PLC6_9PEZI</name>
<dbReference type="SUPFAM" id="SSF49899">
    <property type="entry name" value="Concanavalin A-like lectins/glucanases"/>
    <property type="match status" value="1"/>
</dbReference>
<dbReference type="PANTHER" id="PTHR10963:SF24">
    <property type="entry name" value="GLYCOSIDASE C21B10.07-RELATED"/>
    <property type="match status" value="1"/>
</dbReference>
<dbReference type="RefSeq" id="XP_064661803.1">
    <property type="nucleotide sequence ID" value="XM_064800464.1"/>
</dbReference>